<feature type="domain" description="2TM" evidence="2">
    <location>
        <begin position="22"/>
        <end position="102"/>
    </location>
</feature>
<accession>A0ABT6FT90</accession>
<name>A0ABT6FT90_9FLAO</name>
<dbReference type="InterPro" id="IPR025698">
    <property type="entry name" value="2TM_dom"/>
</dbReference>
<keyword evidence="1" id="KW-1133">Transmembrane helix</keyword>
<gene>
    <name evidence="3" type="ORF">OSR52_11450</name>
</gene>
<keyword evidence="1" id="KW-0472">Membrane</keyword>
<reference evidence="3" key="1">
    <citation type="submission" date="2022-11" db="EMBL/GenBank/DDBJ databases">
        <title>High-quality draft genome sequence of Galbibacter sp. strain CMA-7.</title>
        <authorList>
            <person name="Wei L."/>
            <person name="Dong C."/>
            <person name="Shao Z."/>
        </authorList>
    </citation>
    <scope>NUCLEOTIDE SEQUENCE</scope>
    <source>
        <strain evidence="3">CMA-7</strain>
    </source>
</reference>
<organism evidence="3 4">
    <name type="scientific">Galbibacter pacificus</name>
    <dbReference type="NCBI Taxonomy" id="2996052"/>
    <lineage>
        <taxon>Bacteria</taxon>
        <taxon>Pseudomonadati</taxon>
        <taxon>Bacteroidota</taxon>
        <taxon>Flavobacteriia</taxon>
        <taxon>Flavobacteriales</taxon>
        <taxon>Flavobacteriaceae</taxon>
        <taxon>Galbibacter</taxon>
    </lineage>
</organism>
<evidence type="ECO:0000313" key="4">
    <source>
        <dbReference type="Proteomes" id="UP001153642"/>
    </source>
</evidence>
<evidence type="ECO:0000259" key="2">
    <source>
        <dbReference type="Pfam" id="PF13239"/>
    </source>
</evidence>
<dbReference type="Proteomes" id="UP001153642">
    <property type="component" value="Unassembled WGS sequence"/>
</dbReference>
<protein>
    <submittedName>
        <fullName evidence="3">2TM domain-containing protein</fullName>
    </submittedName>
</protein>
<dbReference type="RefSeq" id="WP_277899617.1">
    <property type="nucleotide sequence ID" value="NZ_JAPMUA010000003.1"/>
</dbReference>
<proteinExistence type="predicted"/>
<keyword evidence="4" id="KW-1185">Reference proteome</keyword>
<evidence type="ECO:0000313" key="3">
    <source>
        <dbReference type="EMBL" id="MDG3586485.1"/>
    </source>
</evidence>
<dbReference type="EMBL" id="JAPMUA010000003">
    <property type="protein sequence ID" value="MDG3586485.1"/>
    <property type="molecule type" value="Genomic_DNA"/>
</dbReference>
<comment type="caution">
    <text evidence="3">The sequence shown here is derived from an EMBL/GenBank/DDBJ whole genome shotgun (WGS) entry which is preliminary data.</text>
</comment>
<keyword evidence="1" id="KW-0812">Transmembrane</keyword>
<feature type="transmembrane region" description="Helical" evidence="1">
    <location>
        <begin position="34"/>
        <end position="51"/>
    </location>
</feature>
<dbReference type="Pfam" id="PF13239">
    <property type="entry name" value="2TM"/>
    <property type="match status" value="1"/>
</dbReference>
<evidence type="ECO:0000256" key="1">
    <source>
        <dbReference type="SAM" id="Phobius"/>
    </source>
</evidence>
<feature type="transmembrane region" description="Helical" evidence="1">
    <location>
        <begin position="63"/>
        <end position="84"/>
    </location>
</feature>
<sequence length="130" mass="16036">MFSKNKTKELKEIDLDQHELIENAQSRIRQKRRLYYHFVFFLFGSVFMIIINKVLKYGDQYNWFVWGITFWVFILLIHFINVFVTNKFLGKEWEREQREKLIAKQKNRIAKLQQEVEKEFPMEENPKNTL</sequence>